<dbReference type="AlphaFoldDB" id="A0A8H3LFI4"/>
<dbReference type="EMBL" id="BLAL01000108">
    <property type="protein sequence ID" value="GES85375.1"/>
    <property type="molecule type" value="Genomic_DNA"/>
</dbReference>
<proteinExistence type="predicted"/>
<organism evidence="2 3">
    <name type="scientific">Rhizophagus clarus</name>
    <dbReference type="NCBI Taxonomy" id="94130"/>
    <lineage>
        <taxon>Eukaryota</taxon>
        <taxon>Fungi</taxon>
        <taxon>Fungi incertae sedis</taxon>
        <taxon>Mucoromycota</taxon>
        <taxon>Glomeromycotina</taxon>
        <taxon>Glomeromycetes</taxon>
        <taxon>Glomerales</taxon>
        <taxon>Glomeraceae</taxon>
        <taxon>Rhizophagus</taxon>
    </lineage>
</organism>
<feature type="region of interest" description="Disordered" evidence="1">
    <location>
        <begin position="77"/>
        <end position="99"/>
    </location>
</feature>
<evidence type="ECO:0000313" key="3">
    <source>
        <dbReference type="Proteomes" id="UP000615446"/>
    </source>
</evidence>
<gene>
    <name evidence="2" type="ORF">RCL2_001246300</name>
</gene>
<protein>
    <submittedName>
        <fullName evidence="2">Uncharacterized protein</fullName>
    </submittedName>
</protein>
<reference evidence="2" key="1">
    <citation type="submission" date="2019-10" db="EMBL/GenBank/DDBJ databases">
        <title>Conservation and host-specific expression of non-tandemly repeated heterogenous ribosome RNA gene in arbuscular mycorrhizal fungi.</title>
        <authorList>
            <person name="Maeda T."/>
            <person name="Kobayashi Y."/>
            <person name="Nakagawa T."/>
            <person name="Ezawa T."/>
            <person name="Yamaguchi K."/>
            <person name="Bino T."/>
            <person name="Nishimoto Y."/>
            <person name="Shigenobu S."/>
            <person name="Kawaguchi M."/>
        </authorList>
    </citation>
    <scope>NUCLEOTIDE SEQUENCE</scope>
    <source>
        <strain evidence="2">HR1</strain>
    </source>
</reference>
<dbReference type="Proteomes" id="UP000615446">
    <property type="component" value="Unassembled WGS sequence"/>
</dbReference>
<evidence type="ECO:0000256" key="1">
    <source>
        <dbReference type="SAM" id="MobiDB-lite"/>
    </source>
</evidence>
<sequence>MIKYLMTPFKGGLTGNIDTFIDQEVREMVNSIDKSRGDKRYECQGKKRKRVIDVGNVKKNNVMDYECDLESIHESNHSDDFKRNQQDKYKNPERKKKPRVTEDINKNDIIDYGYNYEGEREEGVQSEGNDENEVKGYFVISVGLLNIYQNTVLFILLNVFQTCENDIHPSLLNLP</sequence>
<comment type="caution">
    <text evidence="2">The sequence shown here is derived from an EMBL/GenBank/DDBJ whole genome shotgun (WGS) entry which is preliminary data.</text>
</comment>
<accession>A0A8H3LFI4</accession>
<name>A0A8H3LFI4_9GLOM</name>
<evidence type="ECO:0000313" key="2">
    <source>
        <dbReference type="EMBL" id="GES85375.1"/>
    </source>
</evidence>
<feature type="compositionally biased region" description="Basic and acidic residues" evidence="1">
    <location>
        <begin position="77"/>
        <end position="92"/>
    </location>
</feature>